<name>A0A835H6K6_9MAGN</name>
<keyword evidence="2" id="KW-1185">Reference proteome</keyword>
<dbReference type="Proteomes" id="UP000631114">
    <property type="component" value="Unassembled WGS sequence"/>
</dbReference>
<dbReference type="InterPro" id="IPR007541">
    <property type="entry name" value="Uncharacterised_BSP"/>
</dbReference>
<dbReference type="EMBL" id="JADFTS010000008">
    <property type="protein sequence ID" value="KAF9592697.1"/>
    <property type="molecule type" value="Genomic_DNA"/>
</dbReference>
<organism evidence="1 2">
    <name type="scientific">Coptis chinensis</name>
    <dbReference type="NCBI Taxonomy" id="261450"/>
    <lineage>
        <taxon>Eukaryota</taxon>
        <taxon>Viridiplantae</taxon>
        <taxon>Streptophyta</taxon>
        <taxon>Embryophyta</taxon>
        <taxon>Tracheophyta</taxon>
        <taxon>Spermatophyta</taxon>
        <taxon>Magnoliopsida</taxon>
        <taxon>Ranunculales</taxon>
        <taxon>Ranunculaceae</taxon>
        <taxon>Coptidoideae</taxon>
        <taxon>Coptis</taxon>
    </lineage>
</organism>
<protein>
    <submittedName>
        <fullName evidence="1">Uncharacterized protein</fullName>
    </submittedName>
</protein>
<dbReference type="OrthoDB" id="891726at2759"/>
<gene>
    <name evidence="1" type="ORF">IFM89_016774</name>
</gene>
<evidence type="ECO:0000313" key="1">
    <source>
        <dbReference type="EMBL" id="KAF9592697.1"/>
    </source>
</evidence>
<reference evidence="1 2" key="1">
    <citation type="submission" date="2020-10" db="EMBL/GenBank/DDBJ databases">
        <title>The Coptis chinensis genome and diversification of protoberbering-type alkaloids.</title>
        <authorList>
            <person name="Wang B."/>
            <person name="Shu S."/>
            <person name="Song C."/>
            <person name="Liu Y."/>
        </authorList>
    </citation>
    <scope>NUCLEOTIDE SEQUENCE [LARGE SCALE GENOMIC DNA]</scope>
    <source>
        <strain evidence="1">HL-2020</strain>
        <tissue evidence="1">Leaf</tissue>
    </source>
</reference>
<comment type="caution">
    <text evidence="1">The sequence shown here is derived from an EMBL/GenBank/DDBJ whole genome shotgun (WGS) entry which is preliminary data.</text>
</comment>
<accession>A0A835H6K6</accession>
<sequence length="204" mass="22912">MAQNSKVEVIQFLLSTKFNFDKVVQCHEQVECVGLLGHTLISTLQGMHAVEYVVFNTAVGTPGGTFTNEIGAEYSKQTLESAPSHWVQPRGGDRWDQGYDVTARFLDYCNSLKDGFVAQLNSKMKTGYSNNFFNLLICLGRLWINFGEKIELWWGGGMFVVVVCGDVDGAQLVETMKNNIIEKMNLNSWIGMLRNWIWLIGLGT</sequence>
<dbReference type="PANTHER" id="PTHR33321:SF12">
    <property type="entry name" value="PLANT BASIC SECRETORY PROTEIN (BSP) FAMILY PROTEIN"/>
    <property type="match status" value="1"/>
</dbReference>
<dbReference type="Pfam" id="PF04450">
    <property type="entry name" value="BSP"/>
    <property type="match status" value="1"/>
</dbReference>
<proteinExistence type="predicted"/>
<dbReference type="PANTHER" id="PTHR33321">
    <property type="match status" value="1"/>
</dbReference>
<dbReference type="AlphaFoldDB" id="A0A835H6K6"/>
<evidence type="ECO:0000313" key="2">
    <source>
        <dbReference type="Proteomes" id="UP000631114"/>
    </source>
</evidence>